<organism evidence="3 4">
    <name type="scientific">Protopolystoma xenopodis</name>
    <dbReference type="NCBI Taxonomy" id="117903"/>
    <lineage>
        <taxon>Eukaryota</taxon>
        <taxon>Metazoa</taxon>
        <taxon>Spiralia</taxon>
        <taxon>Lophotrochozoa</taxon>
        <taxon>Platyhelminthes</taxon>
        <taxon>Monogenea</taxon>
        <taxon>Polyopisthocotylea</taxon>
        <taxon>Polystomatidea</taxon>
        <taxon>Polystomatidae</taxon>
        <taxon>Protopolystoma</taxon>
    </lineage>
</organism>
<evidence type="ECO:0000256" key="1">
    <source>
        <dbReference type="SAM" id="MobiDB-lite"/>
    </source>
</evidence>
<feature type="region of interest" description="Disordered" evidence="1">
    <location>
        <begin position="44"/>
        <end position="78"/>
    </location>
</feature>
<keyword evidence="2" id="KW-0732">Signal</keyword>
<sequence length="201" mass="20913">MQAKWPMAMGSFALASLCHRVKTSMHCFLQKCLALLRHAVDSPSLQEGAGRGRDRLGGTGGERGRGRQLDRVPAGDASGRGQSVAAVLVGRRPMLRTELVAAEPTCAACGLHFPAVRRGDARPVSAASRGTAGHAGGTHEVDTVAQAAHATDGLQQAVHVVRVHVGQTSSNQAIATLCRTQLALGLSENAKGKGKNTSKLK</sequence>
<gene>
    <name evidence="3" type="ORF">PXEA_LOCUS32958</name>
</gene>
<keyword evidence="4" id="KW-1185">Reference proteome</keyword>
<comment type="caution">
    <text evidence="3">The sequence shown here is derived from an EMBL/GenBank/DDBJ whole genome shotgun (WGS) entry which is preliminary data.</text>
</comment>
<dbReference type="EMBL" id="CAAALY010261491">
    <property type="protein sequence ID" value="VEL39518.1"/>
    <property type="molecule type" value="Genomic_DNA"/>
</dbReference>
<evidence type="ECO:0000313" key="4">
    <source>
        <dbReference type="Proteomes" id="UP000784294"/>
    </source>
</evidence>
<feature type="signal peptide" evidence="2">
    <location>
        <begin position="1"/>
        <end position="23"/>
    </location>
</feature>
<name>A0A448XLJ9_9PLAT</name>
<dbReference type="Proteomes" id="UP000784294">
    <property type="component" value="Unassembled WGS sequence"/>
</dbReference>
<reference evidence="3" key="1">
    <citation type="submission" date="2018-11" db="EMBL/GenBank/DDBJ databases">
        <authorList>
            <consortium name="Pathogen Informatics"/>
        </authorList>
    </citation>
    <scope>NUCLEOTIDE SEQUENCE</scope>
</reference>
<protein>
    <submittedName>
        <fullName evidence="3">Uncharacterized protein</fullName>
    </submittedName>
</protein>
<evidence type="ECO:0000256" key="2">
    <source>
        <dbReference type="SAM" id="SignalP"/>
    </source>
</evidence>
<evidence type="ECO:0000313" key="3">
    <source>
        <dbReference type="EMBL" id="VEL39518.1"/>
    </source>
</evidence>
<proteinExistence type="predicted"/>
<dbReference type="AlphaFoldDB" id="A0A448XLJ9"/>
<accession>A0A448XLJ9</accession>
<feature type="compositionally biased region" description="Basic and acidic residues" evidence="1">
    <location>
        <begin position="50"/>
        <end position="70"/>
    </location>
</feature>
<feature type="chain" id="PRO_5019227286" evidence="2">
    <location>
        <begin position="24"/>
        <end position="201"/>
    </location>
</feature>